<dbReference type="Proteomes" id="UP000233551">
    <property type="component" value="Unassembled WGS sequence"/>
</dbReference>
<comment type="caution">
    <text evidence="2">The sequence shown here is derived from an EMBL/GenBank/DDBJ whole genome shotgun (WGS) entry which is preliminary data.</text>
</comment>
<reference evidence="2 3" key="1">
    <citation type="submission" date="2017-11" db="EMBL/GenBank/DDBJ databases">
        <title>De-novo sequencing of pomegranate (Punica granatum L.) genome.</title>
        <authorList>
            <person name="Akparov Z."/>
            <person name="Amiraslanov A."/>
            <person name="Hajiyeva S."/>
            <person name="Abbasov M."/>
            <person name="Kaur K."/>
            <person name="Hamwieh A."/>
            <person name="Solovyev V."/>
            <person name="Salamov A."/>
            <person name="Braich B."/>
            <person name="Kosarev P."/>
            <person name="Mahmoud A."/>
            <person name="Hajiyev E."/>
            <person name="Babayeva S."/>
            <person name="Izzatullayeva V."/>
            <person name="Mammadov A."/>
            <person name="Mammadov A."/>
            <person name="Sharifova S."/>
            <person name="Ojaghi J."/>
            <person name="Eynullazada K."/>
            <person name="Bayramov B."/>
            <person name="Abdulazimova A."/>
            <person name="Shahmuradov I."/>
        </authorList>
    </citation>
    <scope>NUCLEOTIDE SEQUENCE [LARGE SCALE GENOMIC DNA]</scope>
    <source>
        <strain evidence="3">cv. AG2017</strain>
        <tissue evidence="2">Leaf</tissue>
    </source>
</reference>
<protein>
    <submittedName>
        <fullName evidence="2">Uncharacterized protein</fullName>
    </submittedName>
</protein>
<feature type="region of interest" description="Disordered" evidence="1">
    <location>
        <begin position="123"/>
        <end position="143"/>
    </location>
</feature>
<evidence type="ECO:0000256" key="1">
    <source>
        <dbReference type="SAM" id="MobiDB-lite"/>
    </source>
</evidence>
<proteinExistence type="predicted"/>
<evidence type="ECO:0000313" key="3">
    <source>
        <dbReference type="Proteomes" id="UP000233551"/>
    </source>
</evidence>
<dbReference type="EMBL" id="PGOL01000913">
    <property type="protein sequence ID" value="PKI63040.1"/>
    <property type="molecule type" value="Genomic_DNA"/>
</dbReference>
<keyword evidence="3" id="KW-1185">Reference proteome</keyword>
<name>A0A2I0K4G7_PUNGR</name>
<gene>
    <name evidence="2" type="ORF">CRG98_016564</name>
</gene>
<accession>A0A2I0K4G7</accession>
<organism evidence="2 3">
    <name type="scientific">Punica granatum</name>
    <name type="common">Pomegranate</name>
    <dbReference type="NCBI Taxonomy" id="22663"/>
    <lineage>
        <taxon>Eukaryota</taxon>
        <taxon>Viridiplantae</taxon>
        <taxon>Streptophyta</taxon>
        <taxon>Embryophyta</taxon>
        <taxon>Tracheophyta</taxon>
        <taxon>Spermatophyta</taxon>
        <taxon>Magnoliopsida</taxon>
        <taxon>eudicotyledons</taxon>
        <taxon>Gunneridae</taxon>
        <taxon>Pentapetalae</taxon>
        <taxon>rosids</taxon>
        <taxon>malvids</taxon>
        <taxon>Myrtales</taxon>
        <taxon>Lythraceae</taxon>
        <taxon>Punica</taxon>
    </lineage>
</organism>
<dbReference type="AlphaFoldDB" id="A0A2I0K4G7"/>
<sequence>MPQSRARMPSRVLGHPPACLGVLPSARPARHKHLTARPLKHTTHPQALDAYARAPEHPSACPAESPDSPALLRLFSRTPEARYNTTDLEELRLIVSLSVVGFSGFATISALAKLGVSFTPKPGQLTNPRPSGRKQVVTTPSHACPSHIPTGRCTLPSHAIRSCACGPRRIPTEVDSPKPCVQRAPMRAPTRCNFSLHSHEITQACKDRHLHRVASHYRRLKRGIPVPPLSHFSPGPAHIINGTLDSPSSNWDNLPVALPAINVVTEKTPPRVYVRLAHENEELNN</sequence>
<evidence type="ECO:0000313" key="2">
    <source>
        <dbReference type="EMBL" id="PKI63040.1"/>
    </source>
</evidence>